<evidence type="ECO:0000256" key="6">
    <source>
        <dbReference type="ARBA" id="ARBA00023136"/>
    </source>
</evidence>
<keyword evidence="5 7" id="KW-1133">Transmembrane helix</keyword>
<evidence type="ECO:0000256" key="5">
    <source>
        <dbReference type="ARBA" id="ARBA00022989"/>
    </source>
</evidence>
<keyword evidence="3 7" id="KW-1003">Cell membrane</keyword>
<feature type="transmembrane region" description="Helical" evidence="7">
    <location>
        <begin position="131"/>
        <end position="152"/>
    </location>
</feature>
<name>A0A1H9KXP1_9ACTN</name>
<dbReference type="InterPro" id="IPR032816">
    <property type="entry name" value="VTT_dom"/>
</dbReference>
<evidence type="ECO:0000256" key="7">
    <source>
        <dbReference type="RuleBase" id="RU367016"/>
    </source>
</evidence>
<feature type="transmembrane region" description="Helical" evidence="7">
    <location>
        <begin position="70"/>
        <end position="92"/>
    </location>
</feature>
<feature type="domain" description="VTT" evidence="8">
    <location>
        <begin position="49"/>
        <end position="179"/>
    </location>
</feature>
<evidence type="ECO:0000256" key="2">
    <source>
        <dbReference type="ARBA" id="ARBA00010792"/>
    </source>
</evidence>
<keyword evidence="10" id="KW-1185">Reference proteome</keyword>
<evidence type="ECO:0000256" key="3">
    <source>
        <dbReference type="ARBA" id="ARBA00022475"/>
    </source>
</evidence>
<feature type="transmembrane region" description="Helical" evidence="7">
    <location>
        <begin position="30"/>
        <end position="49"/>
    </location>
</feature>
<evidence type="ECO:0000256" key="4">
    <source>
        <dbReference type="ARBA" id="ARBA00022692"/>
    </source>
</evidence>
<organism evidence="9 10">
    <name type="scientific">Microlunatus flavus</name>
    <dbReference type="NCBI Taxonomy" id="1036181"/>
    <lineage>
        <taxon>Bacteria</taxon>
        <taxon>Bacillati</taxon>
        <taxon>Actinomycetota</taxon>
        <taxon>Actinomycetes</taxon>
        <taxon>Propionibacteriales</taxon>
        <taxon>Propionibacteriaceae</taxon>
        <taxon>Microlunatus</taxon>
    </lineage>
</organism>
<dbReference type="InterPro" id="IPR032818">
    <property type="entry name" value="DedA-like"/>
</dbReference>
<comment type="subcellular location">
    <subcellularLocation>
        <location evidence="1 7">Cell membrane</location>
        <topology evidence="1 7">Multi-pass membrane protein</topology>
    </subcellularLocation>
</comment>
<dbReference type="STRING" id="1036181.SAMN05421756_10859"/>
<dbReference type="GO" id="GO:0005886">
    <property type="term" value="C:plasma membrane"/>
    <property type="evidence" value="ECO:0007669"/>
    <property type="project" value="UniProtKB-SubCell"/>
</dbReference>
<feature type="transmembrane region" description="Helical" evidence="7">
    <location>
        <begin position="193"/>
        <end position="212"/>
    </location>
</feature>
<evidence type="ECO:0000256" key="1">
    <source>
        <dbReference type="ARBA" id="ARBA00004651"/>
    </source>
</evidence>
<protein>
    <submittedName>
        <fullName evidence="9">Membrane-associated protein</fullName>
    </submittedName>
</protein>
<evidence type="ECO:0000313" key="9">
    <source>
        <dbReference type="EMBL" id="SER03759.1"/>
    </source>
</evidence>
<dbReference type="EMBL" id="FOFA01000008">
    <property type="protein sequence ID" value="SER03759.1"/>
    <property type="molecule type" value="Genomic_DNA"/>
</dbReference>
<reference evidence="10" key="1">
    <citation type="submission" date="2016-10" db="EMBL/GenBank/DDBJ databases">
        <authorList>
            <person name="Varghese N."/>
            <person name="Submissions S."/>
        </authorList>
    </citation>
    <scope>NUCLEOTIDE SEQUENCE [LARGE SCALE GENOMIC DNA]</scope>
    <source>
        <strain evidence="10">CGMCC 4.6856</strain>
    </source>
</reference>
<evidence type="ECO:0000259" key="8">
    <source>
        <dbReference type="Pfam" id="PF09335"/>
    </source>
</evidence>
<dbReference type="PANTHER" id="PTHR30353">
    <property type="entry name" value="INNER MEMBRANE PROTEIN DEDA-RELATED"/>
    <property type="match status" value="1"/>
</dbReference>
<evidence type="ECO:0000313" key="10">
    <source>
        <dbReference type="Proteomes" id="UP000198504"/>
    </source>
</evidence>
<proteinExistence type="inferred from homology"/>
<dbReference type="PANTHER" id="PTHR30353:SF0">
    <property type="entry name" value="TRANSMEMBRANE PROTEIN"/>
    <property type="match status" value="1"/>
</dbReference>
<dbReference type="AlphaFoldDB" id="A0A1H9KXP1"/>
<dbReference type="Proteomes" id="UP000198504">
    <property type="component" value="Unassembled WGS sequence"/>
</dbReference>
<comment type="similarity">
    <text evidence="2 7">Belongs to the DedA family.</text>
</comment>
<dbReference type="Pfam" id="PF09335">
    <property type="entry name" value="VTT_dom"/>
    <property type="match status" value="1"/>
</dbReference>
<accession>A0A1H9KXP1</accession>
<gene>
    <name evidence="9" type="ORF">SAMN05421756_10859</name>
</gene>
<keyword evidence="6 7" id="KW-0472">Membrane</keyword>
<sequence length="242" mass="26106">MSPDLLPGLVPLLLPSWMDPEQIVRAFGPWALWGVAFVVFAECGLFAILPGDSLLFTVGILTATGVVPHSMVFVCLVLTVAAVLGNVTGYWIGRWIGPPLFKPRAGLVGRVLDPKHVERTRGFFDKYGSRALILARFVPIVRTFVTLVAGVSRMDFRRFIAYTAIGGVLWAVGVTTLGYFLGNVGFIKNNIDAVLVAIVLVSLIPMGVEYLLARRKNAREAAAVPSAVPTSVPTESPARTTD</sequence>
<keyword evidence="4 7" id="KW-0812">Transmembrane</keyword>
<feature type="transmembrane region" description="Helical" evidence="7">
    <location>
        <begin position="159"/>
        <end position="181"/>
    </location>
</feature>